<dbReference type="GO" id="GO:0000271">
    <property type="term" value="P:polysaccharide biosynthetic process"/>
    <property type="evidence" value="ECO:0007669"/>
    <property type="project" value="TreeGrafter"/>
</dbReference>
<protein>
    <submittedName>
        <fullName evidence="9">Aminotransferase DegT</fullName>
    </submittedName>
</protein>
<dbReference type="AlphaFoldDB" id="A0A1F4U3J9"/>
<keyword evidence="2 9" id="KW-0032">Aminotransferase</keyword>
<dbReference type="CDD" id="cd00616">
    <property type="entry name" value="AHBA_syn"/>
    <property type="match status" value="1"/>
</dbReference>
<comment type="cofactor">
    <cofactor evidence="1">
        <name>pyridoxal 5'-phosphate</name>
        <dbReference type="ChEBI" id="CHEBI:597326"/>
    </cofactor>
</comment>
<proteinExistence type="inferred from homology"/>
<comment type="similarity">
    <text evidence="5 8">Belongs to the DegT/DnrJ/EryC1 family.</text>
</comment>
<evidence type="ECO:0000256" key="4">
    <source>
        <dbReference type="ARBA" id="ARBA00022898"/>
    </source>
</evidence>
<keyword evidence="4 7" id="KW-0663">Pyridoxal phosphate</keyword>
<evidence type="ECO:0000256" key="3">
    <source>
        <dbReference type="ARBA" id="ARBA00022679"/>
    </source>
</evidence>
<name>A0A1F4U3J9_UNCSA</name>
<dbReference type="InterPro" id="IPR000653">
    <property type="entry name" value="DegT/StrS_aminotransferase"/>
</dbReference>
<organism evidence="9 10">
    <name type="scientific">candidate division WOR-1 bacterium RIFOXYC2_FULL_46_14</name>
    <dbReference type="NCBI Taxonomy" id="1802587"/>
    <lineage>
        <taxon>Bacteria</taxon>
        <taxon>Bacillati</taxon>
        <taxon>Saganbacteria</taxon>
    </lineage>
</organism>
<dbReference type="PANTHER" id="PTHR30244:SF30">
    <property type="entry name" value="BLR5990 PROTEIN"/>
    <property type="match status" value="1"/>
</dbReference>
<reference evidence="9 10" key="1">
    <citation type="journal article" date="2016" name="Nat. Commun.">
        <title>Thousands of microbial genomes shed light on interconnected biogeochemical processes in an aquifer system.</title>
        <authorList>
            <person name="Anantharaman K."/>
            <person name="Brown C.T."/>
            <person name="Hug L.A."/>
            <person name="Sharon I."/>
            <person name="Castelle C.J."/>
            <person name="Probst A.J."/>
            <person name="Thomas B.C."/>
            <person name="Singh A."/>
            <person name="Wilkins M.J."/>
            <person name="Karaoz U."/>
            <person name="Brodie E.L."/>
            <person name="Williams K.H."/>
            <person name="Hubbard S.S."/>
            <person name="Banfield J.F."/>
        </authorList>
    </citation>
    <scope>NUCLEOTIDE SEQUENCE [LARGE SCALE GENOMIC DNA]</scope>
</reference>
<dbReference type="GO" id="GO:0030170">
    <property type="term" value="F:pyridoxal phosphate binding"/>
    <property type="evidence" value="ECO:0007669"/>
    <property type="project" value="TreeGrafter"/>
</dbReference>
<dbReference type="InterPro" id="IPR015422">
    <property type="entry name" value="PyrdxlP-dep_Trfase_small"/>
</dbReference>
<feature type="modified residue" description="N6-(pyridoxal phosphate)lysine" evidence="7">
    <location>
        <position position="181"/>
    </location>
</feature>
<sequence>MIPVNQPLLNGHEKELLAQCIETGWISSDGPFVIEFERKFADYIGVKYGIAVCNGTAALETALFAAGVGKGDEVIMPSFTIISCALAAIRLGAVPVLVDCEPETWNMDVNQIESRLTSKTKAIMPVHIYGHPVNMDPVLAIAKKHNLVIVEDAAEVHGAEYKGQKCGSIGHVSAWSFYANKIITTGEGGMVLTSDPKMAERAASYRNLCFRPEKRFYHTELGYNFRMTNLQAAIGVAQMERIEEFVRIKRRLGEYYREGLSKIKGIKYQIEKPWAKMVYWMYCIELDNALGIDAETMMRELGKEGIGTRPFFLGLHEQPALHDLDLFKGESYPVTERIARQGLYLPSGMTLTERQIDEVVAAVNKIIG</sequence>
<gene>
    <name evidence="9" type="ORF">A2438_07920</name>
</gene>
<dbReference type="PANTHER" id="PTHR30244">
    <property type="entry name" value="TRANSAMINASE"/>
    <property type="match status" value="1"/>
</dbReference>
<dbReference type="EMBL" id="MEUJ01000008">
    <property type="protein sequence ID" value="OGC39471.1"/>
    <property type="molecule type" value="Genomic_DNA"/>
</dbReference>
<dbReference type="GO" id="GO:0008483">
    <property type="term" value="F:transaminase activity"/>
    <property type="evidence" value="ECO:0007669"/>
    <property type="project" value="UniProtKB-KW"/>
</dbReference>
<dbReference type="PIRSF" id="PIRSF000390">
    <property type="entry name" value="PLP_StrS"/>
    <property type="match status" value="1"/>
</dbReference>
<accession>A0A1F4U3J9</accession>
<dbReference type="Gene3D" id="3.40.640.10">
    <property type="entry name" value="Type I PLP-dependent aspartate aminotransferase-like (Major domain)"/>
    <property type="match status" value="1"/>
</dbReference>
<dbReference type="Pfam" id="PF01041">
    <property type="entry name" value="DegT_DnrJ_EryC1"/>
    <property type="match status" value="1"/>
</dbReference>
<evidence type="ECO:0000313" key="10">
    <source>
        <dbReference type="Proteomes" id="UP000179242"/>
    </source>
</evidence>
<dbReference type="SUPFAM" id="SSF53383">
    <property type="entry name" value="PLP-dependent transferases"/>
    <property type="match status" value="1"/>
</dbReference>
<evidence type="ECO:0000256" key="1">
    <source>
        <dbReference type="ARBA" id="ARBA00001933"/>
    </source>
</evidence>
<evidence type="ECO:0000256" key="5">
    <source>
        <dbReference type="ARBA" id="ARBA00037999"/>
    </source>
</evidence>
<dbReference type="InterPro" id="IPR015421">
    <property type="entry name" value="PyrdxlP-dep_Trfase_major"/>
</dbReference>
<evidence type="ECO:0000256" key="8">
    <source>
        <dbReference type="RuleBase" id="RU004508"/>
    </source>
</evidence>
<evidence type="ECO:0000256" key="2">
    <source>
        <dbReference type="ARBA" id="ARBA00022576"/>
    </source>
</evidence>
<dbReference type="FunFam" id="3.40.640.10:FF:000090">
    <property type="entry name" value="Pyridoxal phosphate-dependent aminotransferase"/>
    <property type="match status" value="1"/>
</dbReference>
<dbReference type="Proteomes" id="UP000179242">
    <property type="component" value="Unassembled WGS sequence"/>
</dbReference>
<evidence type="ECO:0000313" key="9">
    <source>
        <dbReference type="EMBL" id="OGC39471.1"/>
    </source>
</evidence>
<dbReference type="InterPro" id="IPR015424">
    <property type="entry name" value="PyrdxlP-dep_Trfase"/>
</dbReference>
<feature type="active site" description="Proton acceptor" evidence="6">
    <location>
        <position position="181"/>
    </location>
</feature>
<evidence type="ECO:0000256" key="7">
    <source>
        <dbReference type="PIRSR" id="PIRSR000390-2"/>
    </source>
</evidence>
<dbReference type="Gene3D" id="3.90.1150.10">
    <property type="entry name" value="Aspartate Aminotransferase, domain 1"/>
    <property type="match status" value="1"/>
</dbReference>
<comment type="caution">
    <text evidence="9">The sequence shown here is derived from an EMBL/GenBank/DDBJ whole genome shotgun (WGS) entry which is preliminary data.</text>
</comment>
<keyword evidence="3 9" id="KW-0808">Transferase</keyword>
<evidence type="ECO:0000256" key="6">
    <source>
        <dbReference type="PIRSR" id="PIRSR000390-1"/>
    </source>
</evidence>